<evidence type="ECO:0000256" key="2">
    <source>
        <dbReference type="ARBA" id="ARBA00022723"/>
    </source>
</evidence>
<dbReference type="PANTHER" id="PTHR33146:SF26">
    <property type="entry name" value="ENDONUCLEASE 4"/>
    <property type="match status" value="1"/>
</dbReference>
<evidence type="ECO:0000313" key="7">
    <source>
        <dbReference type="EMBL" id="EHQ30570.1"/>
    </source>
</evidence>
<proteinExistence type="predicted"/>
<keyword evidence="1" id="KW-0540">Nuclease</keyword>
<gene>
    <name evidence="7" type="ORF">Mucpa_6517</name>
</gene>
<reference evidence="7" key="1">
    <citation type="submission" date="2011-09" db="EMBL/GenBank/DDBJ databases">
        <title>The permanent draft genome of Mucilaginibacter paludis DSM 18603.</title>
        <authorList>
            <consortium name="US DOE Joint Genome Institute (JGI-PGF)"/>
            <person name="Lucas S."/>
            <person name="Han J."/>
            <person name="Lapidus A."/>
            <person name="Bruce D."/>
            <person name="Goodwin L."/>
            <person name="Pitluck S."/>
            <person name="Peters L."/>
            <person name="Kyrpides N."/>
            <person name="Mavromatis K."/>
            <person name="Ivanova N."/>
            <person name="Mikhailova N."/>
            <person name="Held B."/>
            <person name="Detter J.C."/>
            <person name="Tapia R."/>
            <person name="Han C."/>
            <person name="Land M."/>
            <person name="Hauser L."/>
            <person name="Markowitz V."/>
            <person name="Cheng J.-F."/>
            <person name="Hugenholtz P."/>
            <person name="Woyke T."/>
            <person name="Wu D."/>
            <person name="Tindall B."/>
            <person name="Brambilla E."/>
            <person name="Klenk H.-P."/>
            <person name="Eisen J.A."/>
        </authorList>
    </citation>
    <scope>NUCLEOTIDE SEQUENCE [LARGE SCALE GENOMIC DNA]</scope>
    <source>
        <strain evidence="7">DSM 18603</strain>
    </source>
</reference>
<dbReference type="eggNOG" id="ENOG502Z82C">
    <property type="taxonomic scope" value="Bacteria"/>
</dbReference>
<dbReference type="GO" id="GO:0004519">
    <property type="term" value="F:endonuclease activity"/>
    <property type="evidence" value="ECO:0007669"/>
    <property type="project" value="UniProtKB-KW"/>
</dbReference>
<dbReference type="InterPro" id="IPR008947">
    <property type="entry name" value="PLipase_C/P1_nuclease_dom_sf"/>
</dbReference>
<dbReference type="PANTHER" id="PTHR33146">
    <property type="entry name" value="ENDONUCLEASE 4"/>
    <property type="match status" value="1"/>
</dbReference>
<evidence type="ECO:0000256" key="6">
    <source>
        <dbReference type="ARBA" id="ARBA00023180"/>
    </source>
</evidence>
<name>H1YB44_9SPHI</name>
<keyword evidence="5" id="KW-1015">Disulfide bond</keyword>
<dbReference type="OrthoDB" id="267579at2"/>
<dbReference type="Proteomes" id="UP000002774">
    <property type="component" value="Chromosome"/>
</dbReference>
<dbReference type="RefSeq" id="WP_008512409.1">
    <property type="nucleotide sequence ID" value="NZ_CM001403.1"/>
</dbReference>
<evidence type="ECO:0000256" key="4">
    <source>
        <dbReference type="ARBA" id="ARBA00022801"/>
    </source>
</evidence>
<accession>H1YB44</accession>
<dbReference type="Pfam" id="PF02265">
    <property type="entry name" value="S1-P1_nuclease"/>
    <property type="match status" value="1"/>
</dbReference>
<dbReference type="GO" id="GO:0016788">
    <property type="term" value="F:hydrolase activity, acting on ester bonds"/>
    <property type="evidence" value="ECO:0007669"/>
    <property type="project" value="InterPro"/>
</dbReference>
<evidence type="ECO:0000256" key="5">
    <source>
        <dbReference type="ARBA" id="ARBA00023157"/>
    </source>
</evidence>
<dbReference type="STRING" id="714943.Mucpa_6517"/>
<dbReference type="InterPro" id="IPR003154">
    <property type="entry name" value="S1/P1nuclease"/>
</dbReference>
<dbReference type="Gene3D" id="1.10.575.10">
    <property type="entry name" value="P1 Nuclease"/>
    <property type="match status" value="1"/>
</dbReference>
<dbReference type="GO" id="GO:0006308">
    <property type="term" value="P:DNA catabolic process"/>
    <property type="evidence" value="ECO:0007669"/>
    <property type="project" value="InterPro"/>
</dbReference>
<keyword evidence="6" id="KW-0325">Glycoprotein</keyword>
<dbReference type="EMBL" id="CM001403">
    <property type="protein sequence ID" value="EHQ30570.1"/>
    <property type="molecule type" value="Genomic_DNA"/>
</dbReference>
<keyword evidence="2" id="KW-0479">Metal-binding</keyword>
<keyword evidence="4" id="KW-0378">Hydrolase</keyword>
<dbReference type="CDD" id="cd11010">
    <property type="entry name" value="S1-P1_nuclease"/>
    <property type="match status" value="1"/>
</dbReference>
<evidence type="ECO:0000313" key="8">
    <source>
        <dbReference type="Proteomes" id="UP000002774"/>
    </source>
</evidence>
<organism evidence="7 8">
    <name type="scientific">Mucilaginibacter paludis DSM 18603</name>
    <dbReference type="NCBI Taxonomy" id="714943"/>
    <lineage>
        <taxon>Bacteria</taxon>
        <taxon>Pseudomonadati</taxon>
        <taxon>Bacteroidota</taxon>
        <taxon>Sphingobacteriia</taxon>
        <taxon>Sphingobacteriales</taxon>
        <taxon>Sphingobacteriaceae</taxon>
        <taxon>Mucilaginibacter</taxon>
    </lineage>
</organism>
<evidence type="ECO:0000256" key="1">
    <source>
        <dbReference type="ARBA" id="ARBA00022722"/>
    </source>
</evidence>
<dbReference type="GO" id="GO:0003676">
    <property type="term" value="F:nucleic acid binding"/>
    <property type="evidence" value="ECO:0007669"/>
    <property type="project" value="InterPro"/>
</dbReference>
<dbReference type="SUPFAM" id="SSF48537">
    <property type="entry name" value="Phospholipase C/P1 nuclease"/>
    <property type="match status" value="1"/>
</dbReference>
<evidence type="ECO:0000256" key="3">
    <source>
        <dbReference type="ARBA" id="ARBA00022759"/>
    </source>
</evidence>
<sequence>MRKYLAVICTAICSLTLISWGETGHRAVAKIAANHLSPKAQLAVRNLLGKETLPDISTWADEVRSDPDFKTTWVWHYIDLPAGYSFDEFAKAVKTMPEANVYKMVIRCEYDLKSPATSKATKVAALKYIVHFIGDLHQPMHVSREEDRGGNNIQVKFNGFPTDLHSLWDSGLIDHLNLNYQQMAAKFDDATPVEIKKWQSDDLLIWLWESYQISNILYQEAAADPNFTEDYYQEHLPTLQKRIEKGGIRLAGVLNAIFEK</sequence>
<keyword evidence="8" id="KW-1185">Reference proteome</keyword>
<dbReference type="GO" id="GO:0046872">
    <property type="term" value="F:metal ion binding"/>
    <property type="evidence" value="ECO:0007669"/>
    <property type="project" value="UniProtKB-KW"/>
</dbReference>
<protein>
    <submittedName>
        <fullName evidence="7">S1/P1 nuclease</fullName>
    </submittedName>
</protein>
<dbReference type="HOGENOM" id="CLU_044365_1_0_10"/>
<dbReference type="AlphaFoldDB" id="H1YB44"/>
<keyword evidence="3" id="KW-0255">Endonuclease</keyword>